<keyword evidence="10" id="KW-0594">Phospholipid biosynthesis</keyword>
<dbReference type="Gene3D" id="1.20.120.1630">
    <property type="match status" value="1"/>
</dbReference>
<dbReference type="PANTHER" id="PTHR43847:SF1">
    <property type="entry name" value="BLL3993 PROTEIN"/>
    <property type="match status" value="1"/>
</dbReference>
<dbReference type="Proteomes" id="UP000772434">
    <property type="component" value="Unassembled WGS sequence"/>
</dbReference>
<evidence type="ECO:0000256" key="12">
    <source>
        <dbReference type="SAM" id="Phobius"/>
    </source>
</evidence>
<feature type="transmembrane region" description="Helical" evidence="12">
    <location>
        <begin position="12"/>
        <end position="32"/>
    </location>
</feature>
<dbReference type="GO" id="GO:0008168">
    <property type="term" value="F:methyltransferase activity"/>
    <property type="evidence" value="ECO:0007669"/>
    <property type="project" value="UniProtKB-KW"/>
</dbReference>
<evidence type="ECO:0000256" key="10">
    <source>
        <dbReference type="ARBA" id="ARBA00023209"/>
    </source>
</evidence>
<keyword evidence="3" id="KW-0489">Methyltransferase</keyword>
<evidence type="ECO:0008006" key="15">
    <source>
        <dbReference type="Google" id="ProtNLM"/>
    </source>
</evidence>
<comment type="subcellular location">
    <subcellularLocation>
        <location evidence="1">Endomembrane system</location>
        <topology evidence="1">Multi-pass membrane protein</topology>
    </subcellularLocation>
</comment>
<dbReference type="EMBL" id="JADNRY010000366">
    <property type="protein sequence ID" value="KAF9058544.1"/>
    <property type="molecule type" value="Genomic_DNA"/>
</dbReference>
<proteinExistence type="predicted"/>
<dbReference type="InterPro" id="IPR052527">
    <property type="entry name" value="Metal_cation-efflux_comp"/>
</dbReference>
<keyword evidence="9 12" id="KW-0472">Membrane</keyword>
<protein>
    <recommendedName>
        <fullName evidence="15">Protein-S-isoprenylcysteine O-methyltransferase</fullName>
    </recommendedName>
</protein>
<dbReference type="GO" id="GO:0032259">
    <property type="term" value="P:methylation"/>
    <property type="evidence" value="ECO:0007669"/>
    <property type="project" value="UniProtKB-KW"/>
</dbReference>
<comment type="caution">
    <text evidence="13">The sequence shown here is derived from an EMBL/GenBank/DDBJ whole genome shotgun (WGS) entry which is preliminary data.</text>
</comment>
<dbReference type="AlphaFoldDB" id="A0A9P5P4B9"/>
<gene>
    <name evidence="13" type="ORF">BDP27DRAFT_1372432</name>
</gene>
<evidence type="ECO:0000313" key="14">
    <source>
        <dbReference type="Proteomes" id="UP000772434"/>
    </source>
</evidence>
<dbReference type="GO" id="GO:0008654">
    <property type="term" value="P:phospholipid biosynthetic process"/>
    <property type="evidence" value="ECO:0007669"/>
    <property type="project" value="UniProtKB-KW"/>
</dbReference>
<feature type="transmembrane region" description="Helical" evidence="12">
    <location>
        <begin position="64"/>
        <end position="84"/>
    </location>
</feature>
<evidence type="ECO:0000256" key="5">
    <source>
        <dbReference type="ARBA" id="ARBA00022692"/>
    </source>
</evidence>
<dbReference type="GO" id="GO:0012505">
    <property type="term" value="C:endomembrane system"/>
    <property type="evidence" value="ECO:0007669"/>
    <property type="project" value="UniProtKB-SubCell"/>
</dbReference>
<dbReference type="InterPro" id="IPR007318">
    <property type="entry name" value="Phopholipid_MeTrfase"/>
</dbReference>
<evidence type="ECO:0000256" key="6">
    <source>
        <dbReference type="ARBA" id="ARBA00022824"/>
    </source>
</evidence>
<feature type="transmembrane region" description="Helical" evidence="12">
    <location>
        <begin position="173"/>
        <end position="191"/>
    </location>
</feature>
<keyword evidence="2" id="KW-0444">Lipid biosynthesis</keyword>
<evidence type="ECO:0000256" key="2">
    <source>
        <dbReference type="ARBA" id="ARBA00022516"/>
    </source>
</evidence>
<sequence length="226" mass="25094">MTYYIAGIHITHARGIESIVATSTVAMMAFALRDTAKARKKAEKEGGEITAGPKTLMEKLITPIHAIAVMAAPLSYLVGVFTNGMEQPEWYAQTAFDLPLSIRALAWTRTAACVGVLGSAWALRVILRTLDKQFHFIGPRERSELVSSGPFAIVRHPLYSSALVNLSFLSVAFWSWTPLVSLVLCLGAFVYKIPIEERLMIEDRAMGPAYVAYTKKVPYRLIPYIW</sequence>
<evidence type="ECO:0000256" key="7">
    <source>
        <dbReference type="ARBA" id="ARBA00022989"/>
    </source>
</evidence>
<evidence type="ECO:0000256" key="9">
    <source>
        <dbReference type="ARBA" id="ARBA00023136"/>
    </source>
</evidence>
<keyword evidence="11" id="KW-1208">Phospholipid metabolism</keyword>
<organism evidence="13 14">
    <name type="scientific">Rhodocollybia butyracea</name>
    <dbReference type="NCBI Taxonomy" id="206335"/>
    <lineage>
        <taxon>Eukaryota</taxon>
        <taxon>Fungi</taxon>
        <taxon>Dikarya</taxon>
        <taxon>Basidiomycota</taxon>
        <taxon>Agaricomycotina</taxon>
        <taxon>Agaricomycetes</taxon>
        <taxon>Agaricomycetidae</taxon>
        <taxon>Agaricales</taxon>
        <taxon>Marasmiineae</taxon>
        <taxon>Omphalotaceae</taxon>
        <taxon>Rhodocollybia</taxon>
    </lineage>
</organism>
<dbReference type="OrthoDB" id="422086at2759"/>
<evidence type="ECO:0000256" key="11">
    <source>
        <dbReference type="ARBA" id="ARBA00023264"/>
    </source>
</evidence>
<evidence type="ECO:0000256" key="1">
    <source>
        <dbReference type="ARBA" id="ARBA00004127"/>
    </source>
</evidence>
<evidence type="ECO:0000256" key="3">
    <source>
        <dbReference type="ARBA" id="ARBA00022603"/>
    </source>
</evidence>
<keyword evidence="7 12" id="KW-1133">Transmembrane helix</keyword>
<accession>A0A9P5P4B9</accession>
<dbReference type="Pfam" id="PF04191">
    <property type="entry name" value="PEMT"/>
    <property type="match status" value="1"/>
</dbReference>
<keyword evidence="6" id="KW-0256">Endoplasmic reticulum</keyword>
<keyword evidence="4" id="KW-0949">S-adenosyl-L-methionine</keyword>
<keyword evidence="8" id="KW-0443">Lipid metabolism</keyword>
<evidence type="ECO:0000256" key="8">
    <source>
        <dbReference type="ARBA" id="ARBA00023098"/>
    </source>
</evidence>
<name>A0A9P5P4B9_9AGAR</name>
<evidence type="ECO:0000256" key="4">
    <source>
        <dbReference type="ARBA" id="ARBA00022691"/>
    </source>
</evidence>
<dbReference type="PANTHER" id="PTHR43847">
    <property type="entry name" value="BLL3993 PROTEIN"/>
    <property type="match status" value="1"/>
</dbReference>
<reference evidence="13" key="1">
    <citation type="submission" date="2020-11" db="EMBL/GenBank/DDBJ databases">
        <authorList>
            <consortium name="DOE Joint Genome Institute"/>
            <person name="Ahrendt S."/>
            <person name="Riley R."/>
            <person name="Andreopoulos W."/>
            <person name="Labutti K."/>
            <person name="Pangilinan J."/>
            <person name="Ruiz-Duenas F.J."/>
            <person name="Barrasa J.M."/>
            <person name="Sanchez-Garcia M."/>
            <person name="Camarero S."/>
            <person name="Miyauchi S."/>
            <person name="Serrano A."/>
            <person name="Linde D."/>
            <person name="Babiker R."/>
            <person name="Drula E."/>
            <person name="Ayuso-Fernandez I."/>
            <person name="Pacheco R."/>
            <person name="Padilla G."/>
            <person name="Ferreira P."/>
            <person name="Barriuso J."/>
            <person name="Kellner H."/>
            <person name="Castanera R."/>
            <person name="Alfaro M."/>
            <person name="Ramirez L."/>
            <person name="Pisabarro A.G."/>
            <person name="Kuo A."/>
            <person name="Tritt A."/>
            <person name="Lipzen A."/>
            <person name="He G."/>
            <person name="Yan M."/>
            <person name="Ng V."/>
            <person name="Cullen D."/>
            <person name="Martin F."/>
            <person name="Rosso M.-N."/>
            <person name="Henrissat B."/>
            <person name="Hibbett D."/>
            <person name="Martinez A.T."/>
            <person name="Grigoriev I.V."/>
        </authorList>
    </citation>
    <scope>NUCLEOTIDE SEQUENCE</scope>
    <source>
        <strain evidence="13">AH 40177</strain>
    </source>
</reference>
<keyword evidence="3" id="KW-0808">Transferase</keyword>
<keyword evidence="5 12" id="KW-0812">Transmembrane</keyword>
<evidence type="ECO:0000313" key="13">
    <source>
        <dbReference type="EMBL" id="KAF9058544.1"/>
    </source>
</evidence>
<feature type="transmembrane region" description="Helical" evidence="12">
    <location>
        <begin position="104"/>
        <end position="127"/>
    </location>
</feature>
<keyword evidence="14" id="KW-1185">Reference proteome</keyword>